<evidence type="ECO:0000256" key="7">
    <source>
        <dbReference type="ARBA" id="ARBA00022989"/>
    </source>
</evidence>
<evidence type="ECO:0008006" key="17">
    <source>
        <dbReference type="Google" id="ProtNLM"/>
    </source>
</evidence>
<evidence type="ECO:0000256" key="2">
    <source>
        <dbReference type="ARBA" id="ARBA00004236"/>
    </source>
</evidence>
<dbReference type="GO" id="GO:0034707">
    <property type="term" value="C:chloride channel complex"/>
    <property type="evidence" value="ECO:0007669"/>
    <property type="project" value="UniProtKB-KW"/>
</dbReference>
<evidence type="ECO:0000256" key="11">
    <source>
        <dbReference type="ARBA" id="ARBA00023214"/>
    </source>
</evidence>
<evidence type="ECO:0000256" key="5">
    <source>
        <dbReference type="ARBA" id="ARBA00022692"/>
    </source>
</evidence>
<keyword evidence="7 13" id="KW-1133">Transmembrane helix</keyword>
<dbReference type="InterPro" id="IPR018000">
    <property type="entry name" value="Neurotransmitter_ion_chnl_CS"/>
</dbReference>
<dbReference type="STRING" id="7757.ENSPMAP00000009598"/>
<dbReference type="GO" id="GO:0004888">
    <property type="term" value="F:transmembrane signaling receptor activity"/>
    <property type="evidence" value="ECO:0007669"/>
    <property type="project" value="InterPro"/>
</dbReference>
<dbReference type="InterPro" id="IPR036734">
    <property type="entry name" value="Neur_chan_lig-bd_sf"/>
</dbReference>
<dbReference type="GO" id="GO:0005254">
    <property type="term" value="F:chloride channel activity"/>
    <property type="evidence" value="ECO:0007669"/>
    <property type="project" value="UniProtKB-KW"/>
</dbReference>
<evidence type="ECO:0000259" key="15">
    <source>
        <dbReference type="Pfam" id="PF02932"/>
    </source>
</evidence>
<name>S4RWK8_PETMA</name>
<keyword evidence="5 13" id="KW-0812">Transmembrane</keyword>
<evidence type="ECO:0000256" key="1">
    <source>
        <dbReference type="ARBA" id="ARBA00004141"/>
    </source>
</evidence>
<feature type="transmembrane region" description="Helical" evidence="13">
    <location>
        <begin position="168"/>
        <end position="193"/>
    </location>
</feature>
<dbReference type="SUPFAM" id="SSF90112">
    <property type="entry name" value="Neurotransmitter-gated ion-channel transmembrane pore"/>
    <property type="match status" value="1"/>
</dbReference>
<feature type="domain" description="Neurotransmitter-gated ion-channel ligand-binding" evidence="14">
    <location>
        <begin position="1"/>
        <end position="168"/>
    </location>
</feature>
<evidence type="ECO:0000256" key="10">
    <source>
        <dbReference type="ARBA" id="ARBA00023173"/>
    </source>
</evidence>
<keyword evidence="4" id="KW-1003">Cell membrane</keyword>
<dbReference type="Gene3D" id="1.20.58.390">
    <property type="entry name" value="Neurotransmitter-gated ion-channel transmembrane domain"/>
    <property type="match status" value="1"/>
</dbReference>
<evidence type="ECO:0000256" key="8">
    <source>
        <dbReference type="ARBA" id="ARBA00023065"/>
    </source>
</evidence>
<dbReference type="GeneTree" id="ENSGT00940000169322"/>
<dbReference type="CDD" id="cd19049">
    <property type="entry name" value="LGIC_TM_anion"/>
    <property type="match status" value="1"/>
</dbReference>
<dbReference type="OMA" id="LRMANGW"/>
<feature type="domain" description="Neurotransmitter-gated ion-channel transmembrane" evidence="15">
    <location>
        <begin position="176"/>
        <end position="227"/>
    </location>
</feature>
<evidence type="ECO:0000256" key="12">
    <source>
        <dbReference type="ARBA" id="ARBA00023303"/>
    </source>
</evidence>
<comment type="similarity">
    <text evidence="13">Belongs to the ligand-gated ion channel (TC 1.A.9) family.</text>
</comment>
<evidence type="ECO:0000256" key="3">
    <source>
        <dbReference type="ARBA" id="ARBA00022448"/>
    </source>
</evidence>
<dbReference type="InterPro" id="IPR036719">
    <property type="entry name" value="Neuro-gated_channel_TM_sf"/>
</dbReference>
<reference evidence="16" key="1">
    <citation type="submission" date="2025-08" db="UniProtKB">
        <authorList>
            <consortium name="Ensembl"/>
        </authorList>
    </citation>
    <scope>IDENTIFICATION</scope>
</reference>
<evidence type="ECO:0000256" key="4">
    <source>
        <dbReference type="ARBA" id="ARBA00022475"/>
    </source>
</evidence>
<dbReference type="SUPFAM" id="SSF63712">
    <property type="entry name" value="Nicotinic receptor ligand binding domain-like"/>
    <property type="match status" value="1"/>
</dbReference>
<dbReference type="GO" id="GO:0005886">
    <property type="term" value="C:plasma membrane"/>
    <property type="evidence" value="ECO:0007669"/>
    <property type="project" value="UniProtKB-SubCell"/>
</dbReference>
<proteinExistence type="inferred from homology"/>
<keyword evidence="8 13" id="KW-0406">Ion transport</keyword>
<keyword evidence="3 13" id="KW-0813">Transport</keyword>
<organism evidence="16">
    <name type="scientific">Petromyzon marinus</name>
    <name type="common">Sea lamprey</name>
    <dbReference type="NCBI Taxonomy" id="7757"/>
    <lineage>
        <taxon>Eukaryota</taxon>
        <taxon>Metazoa</taxon>
        <taxon>Chordata</taxon>
        <taxon>Craniata</taxon>
        <taxon>Vertebrata</taxon>
        <taxon>Cyclostomata</taxon>
        <taxon>Hyperoartia</taxon>
        <taxon>Petromyzontiformes</taxon>
        <taxon>Petromyzontidae</taxon>
        <taxon>Petromyzon</taxon>
    </lineage>
</organism>
<dbReference type="Pfam" id="PF02931">
    <property type="entry name" value="Neur_chan_LBD"/>
    <property type="match status" value="1"/>
</dbReference>
<comment type="caution">
    <text evidence="13">Lacks conserved residue(s) required for the propagation of feature annotation.</text>
</comment>
<evidence type="ECO:0000256" key="6">
    <source>
        <dbReference type="ARBA" id="ARBA00022729"/>
    </source>
</evidence>
<sequence length="227" mass="25883">QDFRVDLILWQHWRDYRLAFKQNFTTIDLDNSMSKSIWIPDLHFVNEKTAFAYPTATTQSYACPDSEGFVPFAFWISLTLSCPMNLQDFPMDTQVCPLYISSSAYTKRDLVFMWDEDSAMVRDPSISLPQYSFMNVTLSHSERHLRTGVVVTTGNFSMLKANFKLRRLMGFYLTQTYLPSALLVLLSWISFWINPDAAPARVALGITTVLTLTTQSSGARSSLPKVS</sequence>
<evidence type="ECO:0000256" key="9">
    <source>
        <dbReference type="ARBA" id="ARBA00023136"/>
    </source>
</evidence>
<accession>S4RWK8</accession>
<dbReference type="Pfam" id="PF02932">
    <property type="entry name" value="Neur_chan_memb"/>
    <property type="match status" value="1"/>
</dbReference>
<evidence type="ECO:0000256" key="13">
    <source>
        <dbReference type="RuleBase" id="RU000687"/>
    </source>
</evidence>
<dbReference type="GO" id="GO:0005230">
    <property type="term" value="F:extracellular ligand-gated monoatomic ion channel activity"/>
    <property type="evidence" value="ECO:0007669"/>
    <property type="project" value="InterPro"/>
</dbReference>
<dbReference type="PROSITE" id="PS00236">
    <property type="entry name" value="NEUROTR_ION_CHANNEL"/>
    <property type="match status" value="1"/>
</dbReference>
<reference evidence="16" key="2">
    <citation type="submission" date="2025-09" db="UniProtKB">
        <authorList>
            <consortium name="Ensembl"/>
        </authorList>
    </citation>
    <scope>IDENTIFICATION</scope>
</reference>
<dbReference type="HOGENOM" id="CLU_010920_3_3_1"/>
<keyword evidence="11" id="KW-0868">Chloride</keyword>
<dbReference type="Ensembl" id="ENSPMAT00000009638.1">
    <property type="protein sequence ID" value="ENSPMAP00000009598.1"/>
    <property type="gene ID" value="ENSPMAG00000008709.1"/>
</dbReference>
<dbReference type="InterPro" id="IPR006028">
    <property type="entry name" value="GABAA/Glycine_rcpt"/>
</dbReference>
<keyword evidence="10" id="KW-0869">Chloride channel</keyword>
<keyword evidence="9 13" id="KW-0472">Membrane</keyword>
<dbReference type="PRINTS" id="PR00253">
    <property type="entry name" value="GABAARECEPTR"/>
</dbReference>
<dbReference type="InterPro" id="IPR006201">
    <property type="entry name" value="Neur_channel"/>
</dbReference>
<dbReference type="InterPro" id="IPR006202">
    <property type="entry name" value="Neur_chan_lig-bd"/>
</dbReference>
<dbReference type="Gene3D" id="2.70.170.10">
    <property type="entry name" value="Neurotransmitter-gated ion-channel ligand-binding domain"/>
    <property type="match status" value="1"/>
</dbReference>
<comment type="subcellular location">
    <subcellularLocation>
        <location evidence="2">Cell membrane</location>
    </subcellularLocation>
    <subcellularLocation>
        <location evidence="1">Membrane</location>
        <topology evidence="1">Multi-pass membrane protein</topology>
    </subcellularLocation>
</comment>
<dbReference type="PANTHER" id="PTHR18945">
    <property type="entry name" value="NEUROTRANSMITTER GATED ION CHANNEL"/>
    <property type="match status" value="1"/>
</dbReference>
<dbReference type="PRINTS" id="PR00252">
    <property type="entry name" value="NRIONCHANNEL"/>
</dbReference>
<keyword evidence="6" id="KW-0732">Signal</keyword>
<evidence type="ECO:0000259" key="14">
    <source>
        <dbReference type="Pfam" id="PF02931"/>
    </source>
</evidence>
<dbReference type="AlphaFoldDB" id="S4RWK8"/>
<keyword evidence="12 13" id="KW-0407">Ion channel</keyword>
<protein>
    <recommendedName>
        <fullName evidence="17">Neurotransmitter-gated ion-channel ligand-binding domain-containing protein</fullName>
    </recommendedName>
</protein>
<dbReference type="InterPro" id="IPR038050">
    <property type="entry name" value="Neuro_actylchol_rec"/>
</dbReference>
<evidence type="ECO:0000313" key="16">
    <source>
        <dbReference type="Ensembl" id="ENSPMAP00000009598.1"/>
    </source>
</evidence>
<dbReference type="InterPro" id="IPR006029">
    <property type="entry name" value="Neurotrans-gated_channel_TM"/>
</dbReference>